<dbReference type="SUPFAM" id="SSF51679">
    <property type="entry name" value="Bacterial luciferase-like"/>
    <property type="match status" value="1"/>
</dbReference>
<dbReference type="PANTHER" id="PTHR43244">
    <property type="match status" value="1"/>
</dbReference>
<dbReference type="AlphaFoldDB" id="A0A6J7EIM8"/>
<proteinExistence type="predicted"/>
<dbReference type="EMBL" id="CAFBLP010000043">
    <property type="protein sequence ID" value="CAB4883257.1"/>
    <property type="molecule type" value="Genomic_DNA"/>
</dbReference>
<name>A0A6J7EIM8_9ZZZZ</name>
<dbReference type="InterPro" id="IPR036661">
    <property type="entry name" value="Luciferase-like_sf"/>
</dbReference>
<feature type="domain" description="Luciferase-like" evidence="1">
    <location>
        <begin position="10"/>
        <end position="307"/>
    </location>
</feature>
<protein>
    <submittedName>
        <fullName evidence="2">Unannotated protein</fullName>
    </submittedName>
</protein>
<dbReference type="PANTHER" id="PTHR43244:SF2">
    <property type="entry name" value="CONSERVED HYPOTHETICAL ALANINE AND PROLINE-RICH PROTEIN"/>
    <property type="match status" value="1"/>
</dbReference>
<dbReference type="Gene3D" id="3.20.20.30">
    <property type="entry name" value="Luciferase-like domain"/>
    <property type="match status" value="1"/>
</dbReference>
<accession>A0A6J7EIM8</accession>
<dbReference type="InterPro" id="IPR050564">
    <property type="entry name" value="F420-G6PD/mer"/>
</dbReference>
<reference evidence="2" key="1">
    <citation type="submission" date="2020-05" db="EMBL/GenBank/DDBJ databases">
        <authorList>
            <person name="Chiriac C."/>
            <person name="Salcher M."/>
            <person name="Ghai R."/>
            <person name="Kavagutti S V."/>
        </authorList>
    </citation>
    <scope>NUCLEOTIDE SEQUENCE</scope>
</reference>
<dbReference type="InterPro" id="IPR019919">
    <property type="entry name" value="Lucif-like_OxRdtase_MSMEG_2256"/>
</dbReference>
<dbReference type="InterPro" id="IPR011251">
    <property type="entry name" value="Luciferase-like_dom"/>
</dbReference>
<dbReference type="GO" id="GO:0016705">
    <property type="term" value="F:oxidoreductase activity, acting on paired donors, with incorporation or reduction of molecular oxygen"/>
    <property type="evidence" value="ECO:0007669"/>
    <property type="project" value="InterPro"/>
</dbReference>
<evidence type="ECO:0000313" key="2">
    <source>
        <dbReference type="EMBL" id="CAB4883257.1"/>
    </source>
</evidence>
<evidence type="ECO:0000259" key="1">
    <source>
        <dbReference type="Pfam" id="PF00296"/>
    </source>
</evidence>
<gene>
    <name evidence="2" type="ORF">UFOPK3376_01772</name>
</gene>
<dbReference type="Pfam" id="PF00296">
    <property type="entry name" value="Bac_luciferase"/>
    <property type="match status" value="1"/>
</dbReference>
<dbReference type="NCBIfam" id="TIGR03617">
    <property type="entry name" value="F420_MSMEG_2256"/>
    <property type="match status" value="1"/>
</dbReference>
<sequence>MRVYAGMSDRVSLRDTIAYAQRVEALGYNGLHVPETVHDGLAASLLALEHTTALTVRTSVIVAFPRSPMLTAYAAWDLAAFSSGRFQLGLGTQIKPNIEGRYSVPWTEPVTRMRDYVGALRAIWRSFQEGVPLAYETTNYRFSRLQPFFNPGPLNVTPPTIWLGGVNEGMVRLAGSHADGIVTHPTNSNPRYLREICLPALREGEALTGRARDSVEIVSGSQYITGPTAADVDRNREHHRRLLAFLYSTPAYRRTLTLHGWEDLGERLQTITRTQQWDTLHQHVTDEVIDALVPQGTWDQLPEVIAQCFGDLADGVILTLPEDPANDARFREVIAAVQAIPPRH</sequence>
<dbReference type="CDD" id="cd01097">
    <property type="entry name" value="Tetrahydromethanopterin_reductase"/>
    <property type="match status" value="1"/>
</dbReference>
<organism evidence="2">
    <name type="scientific">freshwater metagenome</name>
    <dbReference type="NCBI Taxonomy" id="449393"/>
    <lineage>
        <taxon>unclassified sequences</taxon>
        <taxon>metagenomes</taxon>
        <taxon>ecological metagenomes</taxon>
    </lineage>
</organism>